<proteinExistence type="predicted"/>
<dbReference type="SUPFAM" id="SSF54909">
    <property type="entry name" value="Dimeric alpha+beta barrel"/>
    <property type="match status" value="1"/>
</dbReference>
<evidence type="ECO:0000313" key="3">
    <source>
        <dbReference type="Proteomes" id="UP000198582"/>
    </source>
</evidence>
<dbReference type="Pfam" id="PF07110">
    <property type="entry name" value="EthD"/>
    <property type="match status" value="1"/>
</dbReference>
<dbReference type="InterPro" id="IPR009799">
    <property type="entry name" value="EthD_dom"/>
</dbReference>
<dbReference type="STRING" id="394193.SAMN04489732_109270"/>
<dbReference type="AlphaFoldDB" id="A0A1H8XX60"/>
<gene>
    <name evidence="2" type="ORF">SAMN04489732_109270</name>
</gene>
<dbReference type="GO" id="GO:0016491">
    <property type="term" value="F:oxidoreductase activity"/>
    <property type="evidence" value="ECO:0007669"/>
    <property type="project" value="InterPro"/>
</dbReference>
<name>A0A1H8XX60_9PSEU</name>
<feature type="domain" description="EthD" evidence="1">
    <location>
        <begin position="11"/>
        <end position="96"/>
    </location>
</feature>
<dbReference type="Gene3D" id="3.30.70.100">
    <property type="match status" value="1"/>
</dbReference>
<reference evidence="2 3" key="1">
    <citation type="submission" date="2016-10" db="EMBL/GenBank/DDBJ databases">
        <authorList>
            <person name="de Groot N.N."/>
        </authorList>
    </citation>
    <scope>NUCLEOTIDE SEQUENCE [LARGE SCALE GENOMIC DNA]</scope>
    <source>
        <strain evidence="2 3">DSM 44993</strain>
    </source>
</reference>
<dbReference type="Proteomes" id="UP000198582">
    <property type="component" value="Unassembled WGS sequence"/>
</dbReference>
<dbReference type="OrthoDB" id="2613214at2"/>
<dbReference type="InterPro" id="IPR011008">
    <property type="entry name" value="Dimeric_a/b-barrel"/>
</dbReference>
<sequence>MYRVLALLSKRQSLSFEEFADHYENRHVPLVLGLPVRPDAYVRHYVKPGRAAESAGCDVVSQLDFQDRDAYKAWLSVMFAPDSGIVEDEDRFLDRSRTRSFPVQTES</sequence>
<protein>
    <submittedName>
        <fullName evidence="2">EthD domain-containing protein</fullName>
    </submittedName>
</protein>
<accession>A0A1H8XX60</accession>
<evidence type="ECO:0000313" key="2">
    <source>
        <dbReference type="EMBL" id="SEP44640.1"/>
    </source>
</evidence>
<evidence type="ECO:0000259" key="1">
    <source>
        <dbReference type="Pfam" id="PF07110"/>
    </source>
</evidence>
<dbReference type="RefSeq" id="WP_091619069.1">
    <property type="nucleotide sequence ID" value="NZ_FOEF01000009.1"/>
</dbReference>
<organism evidence="2 3">
    <name type="scientific">Amycolatopsis saalfeldensis</name>
    <dbReference type="NCBI Taxonomy" id="394193"/>
    <lineage>
        <taxon>Bacteria</taxon>
        <taxon>Bacillati</taxon>
        <taxon>Actinomycetota</taxon>
        <taxon>Actinomycetes</taxon>
        <taxon>Pseudonocardiales</taxon>
        <taxon>Pseudonocardiaceae</taxon>
        <taxon>Amycolatopsis</taxon>
    </lineage>
</organism>
<dbReference type="EMBL" id="FOEF01000009">
    <property type="protein sequence ID" value="SEP44640.1"/>
    <property type="molecule type" value="Genomic_DNA"/>
</dbReference>
<keyword evidence="3" id="KW-1185">Reference proteome</keyword>